<dbReference type="Pfam" id="PF02927">
    <property type="entry name" value="CelD_N"/>
    <property type="match status" value="1"/>
</dbReference>
<dbReference type="AlphaFoldDB" id="A0A919UKP3"/>
<dbReference type="InterPro" id="IPR014756">
    <property type="entry name" value="Ig_E-set"/>
</dbReference>
<keyword evidence="4 6" id="KW-0326">Glycosidase</keyword>
<dbReference type="GO" id="GO:0008810">
    <property type="term" value="F:cellulase activity"/>
    <property type="evidence" value="ECO:0007669"/>
    <property type="project" value="UniProtKB-EC"/>
</dbReference>
<dbReference type="CDD" id="cd02850">
    <property type="entry name" value="E_set_Cellulase_N"/>
    <property type="match status" value="1"/>
</dbReference>
<evidence type="ECO:0000256" key="1">
    <source>
        <dbReference type="ARBA" id="ARBA00007072"/>
    </source>
</evidence>
<evidence type="ECO:0000256" key="8">
    <source>
        <dbReference type="RuleBase" id="RU361166"/>
    </source>
</evidence>
<organism evidence="12 13">
    <name type="scientific">Demequina activiva</name>
    <dbReference type="NCBI Taxonomy" id="1582364"/>
    <lineage>
        <taxon>Bacteria</taxon>
        <taxon>Bacillati</taxon>
        <taxon>Actinomycetota</taxon>
        <taxon>Actinomycetes</taxon>
        <taxon>Micrococcales</taxon>
        <taxon>Demequinaceae</taxon>
        <taxon>Demequina</taxon>
    </lineage>
</organism>
<dbReference type="InterPro" id="IPR001701">
    <property type="entry name" value="Glyco_hydro_9"/>
</dbReference>
<keyword evidence="5 6" id="KW-0624">Polysaccharide degradation</keyword>
<dbReference type="PROSITE" id="PS00592">
    <property type="entry name" value="GH9_2"/>
    <property type="match status" value="1"/>
</dbReference>
<protein>
    <recommendedName>
        <fullName evidence="8">Endoglucanase</fullName>
        <ecNumber evidence="8">3.2.1.4</ecNumber>
    </recommendedName>
</protein>
<dbReference type="Pfam" id="PF00759">
    <property type="entry name" value="Glyco_hydro_9"/>
    <property type="match status" value="1"/>
</dbReference>
<evidence type="ECO:0000256" key="6">
    <source>
        <dbReference type="PROSITE-ProRule" id="PRU10059"/>
    </source>
</evidence>
<evidence type="ECO:0000256" key="2">
    <source>
        <dbReference type="ARBA" id="ARBA00022801"/>
    </source>
</evidence>
<dbReference type="PROSITE" id="PS00698">
    <property type="entry name" value="GH9_3"/>
    <property type="match status" value="1"/>
</dbReference>
<keyword evidence="13" id="KW-1185">Reference proteome</keyword>
<gene>
    <name evidence="12" type="ORF">Dac01nite_19320</name>
</gene>
<dbReference type="InterPro" id="IPR033126">
    <property type="entry name" value="Glyco_hydro_9_Asp/Glu_AS"/>
</dbReference>
<evidence type="ECO:0000313" key="13">
    <source>
        <dbReference type="Proteomes" id="UP000652354"/>
    </source>
</evidence>
<keyword evidence="8" id="KW-0136">Cellulose degradation</keyword>
<evidence type="ECO:0000256" key="7">
    <source>
        <dbReference type="PROSITE-ProRule" id="PRU10060"/>
    </source>
</evidence>
<reference evidence="12" key="1">
    <citation type="submission" date="2021-01" db="EMBL/GenBank/DDBJ databases">
        <title>Whole genome shotgun sequence of Demequina activiva NBRC 110675.</title>
        <authorList>
            <person name="Komaki H."/>
            <person name="Tamura T."/>
        </authorList>
    </citation>
    <scope>NUCLEOTIDE SEQUENCE</scope>
    <source>
        <strain evidence="12">NBRC 110675</strain>
    </source>
</reference>
<evidence type="ECO:0000256" key="3">
    <source>
        <dbReference type="ARBA" id="ARBA00023277"/>
    </source>
</evidence>
<evidence type="ECO:0000256" key="4">
    <source>
        <dbReference type="ARBA" id="ARBA00023295"/>
    </source>
</evidence>
<evidence type="ECO:0000259" key="11">
    <source>
        <dbReference type="Pfam" id="PF02927"/>
    </source>
</evidence>
<accession>A0A919UKP3</accession>
<dbReference type="Gene3D" id="1.50.10.10">
    <property type="match status" value="1"/>
</dbReference>
<dbReference type="RefSeq" id="WP_203656410.1">
    <property type="nucleotide sequence ID" value="NZ_BONR01000004.1"/>
</dbReference>
<feature type="region of interest" description="Disordered" evidence="9">
    <location>
        <begin position="1"/>
        <end position="41"/>
    </location>
</feature>
<dbReference type="InterPro" id="IPR008928">
    <property type="entry name" value="6-hairpin_glycosidase_sf"/>
</dbReference>
<feature type="domain" description="Cellulase Ig-like" evidence="11">
    <location>
        <begin position="19"/>
        <end position="100"/>
    </location>
</feature>
<dbReference type="SUPFAM" id="SSF48208">
    <property type="entry name" value="Six-hairpin glycosidases"/>
    <property type="match status" value="1"/>
</dbReference>
<dbReference type="EC" id="3.2.1.4" evidence="8"/>
<feature type="active site" evidence="7">
    <location>
        <position position="573"/>
    </location>
</feature>
<dbReference type="InterPro" id="IPR004197">
    <property type="entry name" value="Cellulase_Ig-like"/>
</dbReference>
<evidence type="ECO:0000313" key="12">
    <source>
        <dbReference type="EMBL" id="GIG55180.1"/>
    </source>
</evidence>
<dbReference type="InterPro" id="IPR018221">
    <property type="entry name" value="Glyco_hydro_9_His_AS"/>
</dbReference>
<keyword evidence="2 6" id="KW-0378">Hydrolase</keyword>
<dbReference type="SUPFAM" id="SSF81296">
    <property type="entry name" value="E set domains"/>
    <property type="match status" value="1"/>
</dbReference>
<name>A0A919UKP3_9MICO</name>
<feature type="domain" description="Glycoside hydrolase family 9" evidence="10">
    <location>
        <begin position="113"/>
        <end position="594"/>
    </location>
</feature>
<feature type="active site" evidence="7">
    <location>
        <position position="582"/>
    </location>
</feature>
<sequence>MDDDARDTASQTPAYAPETGPSVRVNQHGYEPGSPKRATLVSETDDAVSWELREYSGEVVAQGATTVLGVDETAGLHVHAIDFTDVDDEGTYSIEAEGEASYSFVIREGLFAPLMVDALNYFYLARSGIEIEATIVGDEYAREPGHISRPGGDDVNQGDFAVACQPAAESEKVYGEPWTGDYTLDVLGGWYDAGDHGKYVVNGGIAVAQLLGVWERAMRAGRGAQKALADGTLHIPEHGDGVPDVLNEARWELDFLVSMMVPKGEELAGMVHHKVHDHGWTAIPILPVDDPKPRLLHRPSTAATLNLAAVAAQGARLWEAYDSVYAAGLLDAATTAWRTALEHPDLFAPVEDGRNGGGPYDDDDVTDEFYWAAAELFLTTGEAEYAEYVTTSPVHTADSFPVGGFSWDQLDGIAKIQLATVDSDFADRAAVADQVIAGAQAIAGVQRRQAFGQALPPDGYVWGSNSQILNNIVVLGAGYDLSGDEELLAAARESMDYLLGRNALGLSYITGYGAVFVKNQHSRWFAHQVDRALPRPPVGSVAGGPNANTPTWDETISGLYPDKDCAPQLAYVDDIQSWSTNEITINWNSALAAAAAFLAFPEARVKL</sequence>
<dbReference type="Gene3D" id="2.60.40.10">
    <property type="entry name" value="Immunoglobulins"/>
    <property type="match status" value="1"/>
</dbReference>
<dbReference type="Proteomes" id="UP000652354">
    <property type="component" value="Unassembled WGS sequence"/>
</dbReference>
<proteinExistence type="inferred from homology"/>
<evidence type="ECO:0000256" key="9">
    <source>
        <dbReference type="SAM" id="MobiDB-lite"/>
    </source>
</evidence>
<keyword evidence="3 6" id="KW-0119">Carbohydrate metabolism</keyword>
<dbReference type="GO" id="GO:0030245">
    <property type="term" value="P:cellulose catabolic process"/>
    <property type="evidence" value="ECO:0007669"/>
    <property type="project" value="UniProtKB-KW"/>
</dbReference>
<comment type="similarity">
    <text evidence="1 6 8">Belongs to the glycosyl hydrolase 9 (cellulase E) family.</text>
</comment>
<evidence type="ECO:0000259" key="10">
    <source>
        <dbReference type="Pfam" id="PF00759"/>
    </source>
</evidence>
<comment type="catalytic activity">
    <reaction evidence="8">
        <text>Endohydrolysis of (1-&gt;4)-beta-D-glucosidic linkages in cellulose, lichenin and cereal beta-D-glucans.</text>
        <dbReference type="EC" id="3.2.1.4"/>
    </reaction>
</comment>
<dbReference type="EMBL" id="BONR01000004">
    <property type="protein sequence ID" value="GIG55180.1"/>
    <property type="molecule type" value="Genomic_DNA"/>
</dbReference>
<evidence type="ECO:0000256" key="5">
    <source>
        <dbReference type="ARBA" id="ARBA00023326"/>
    </source>
</evidence>
<feature type="active site" evidence="6">
    <location>
        <position position="521"/>
    </location>
</feature>
<dbReference type="InterPro" id="IPR012341">
    <property type="entry name" value="6hp_glycosidase-like_sf"/>
</dbReference>
<comment type="caution">
    <text evidence="12">The sequence shown here is derived from an EMBL/GenBank/DDBJ whole genome shotgun (WGS) entry which is preliminary data.</text>
</comment>
<dbReference type="PANTHER" id="PTHR22298">
    <property type="entry name" value="ENDO-1,4-BETA-GLUCANASE"/>
    <property type="match status" value="1"/>
</dbReference>
<dbReference type="InterPro" id="IPR013783">
    <property type="entry name" value="Ig-like_fold"/>
</dbReference>